<organism evidence="2 3">
    <name type="scientific">Liparis tanakae</name>
    <name type="common">Tanaka's snailfish</name>
    <dbReference type="NCBI Taxonomy" id="230148"/>
    <lineage>
        <taxon>Eukaryota</taxon>
        <taxon>Metazoa</taxon>
        <taxon>Chordata</taxon>
        <taxon>Craniata</taxon>
        <taxon>Vertebrata</taxon>
        <taxon>Euteleostomi</taxon>
        <taxon>Actinopterygii</taxon>
        <taxon>Neopterygii</taxon>
        <taxon>Teleostei</taxon>
        <taxon>Neoteleostei</taxon>
        <taxon>Acanthomorphata</taxon>
        <taxon>Eupercaria</taxon>
        <taxon>Perciformes</taxon>
        <taxon>Cottioidei</taxon>
        <taxon>Cottales</taxon>
        <taxon>Liparidae</taxon>
        <taxon>Liparis</taxon>
    </lineage>
</organism>
<comment type="caution">
    <text evidence="2">The sequence shown here is derived from an EMBL/GenBank/DDBJ whole genome shotgun (WGS) entry which is preliminary data.</text>
</comment>
<protein>
    <submittedName>
        <fullName evidence="2">Uncharacterized protein</fullName>
    </submittedName>
</protein>
<evidence type="ECO:0000256" key="1">
    <source>
        <dbReference type="SAM" id="MobiDB-lite"/>
    </source>
</evidence>
<accession>A0A4Z2J2S4</accession>
<dbReference type="AlphaFoldDB" id="A0A4Z2J2S4"/>
<proteinExistence type="predicted"/>
<keyword evidence="3" id="KW-1185">Reference proteome</keyword>
<feature type="region of interest" description="Disordered" evidence="1">
    <location>
        <begin position="65"/>
        <end position="85"/>
    </location>
</feature>
<feature type="region of interest" description="Disordered" evidence="1">
    <location>
        <begin position="1"/>
        <end position="36"/>
    </location>
</feature>
<reference evidence="2 3" key="1">
    <citation type="submission" date="2019-03" db="EMBL/GenBank/DDBJ databases">
        <title>First draft genome of Liparis tanakae, snailfish: a comprehensive survey of snailfish specific genes.</title>
        <authorList>
            <person name="Kim W."/>
            <person name="Song I."/>
            <person name="Jeong J.-H."/>
            <person name="Kim D."/>
            <person name="Kim S."/>
            <person name="Ryu S."/>
            <person name="Song J.Y."/>
            <person name="Lee S.K."/>
        </authorList>
    </citation>
    <scope>NUCLEOTIDE SEQUENCE [LARGE SCALE GENOMIC DNA]</scope>
    <source>
        <tissue evidence="2">Muscle</tissue>
    </source>
</reference>
<gene>
    <name evidence="2" type="ORF">EYF80_005968</name>
</gene>
<dbReference type="EMBL" id="SRLO01000031">
    <property type="protein sequence ID" value="TNN83792.1"/>
    <property type="molecule type" value="Genomic_DNA"/>
</dbReference>
<sequence length="85" mass="9324">MRPIDTVETGPGASSAPRTADDDDLSQMVVHGGHGLTDGVQGHVHLPLHPVAVGEKTYQLHHDLHTRHRRHSSYNVSEAKKNCEM</sequence>
<evidence type="ECO:0000313" key="2">
    <source>
        <dbReference type="EMBL" id="TNN83792.1"/>
    </source>
</evidence>
<name>A0A4Z2J2S4_9TELE</name>
<dbReference type="Proteomes" id="UP000314294">
    <property type="component" value="Unassembled WGS sequence"/>
</dbReference>
<evidence type="ECO:0000313" key="3">
    <source>
        <dbReference type="Proteomes" id="UP000314294"/>
    </source>
</evidence>